<sequence length="222" mass="25222">FIRVFCLLLCFWFSLLNSMYICFYVSCVPPSNNIPLQKTRPLKMNWTEDFLLEFRHKGRSLEQYVEEFLSLLHLVRWNNSMINASFRMGTDNDYLFCFLTPADCRKPIADFINYVLDLNNSEFIVDVEDPNPPPIRKCAPAPSHRQPAPSTYSSKEFAPSIPPVLPQVLSPDLMAAMAATLEFTPAGLVDLLDMVLPREFSALILSSTPPESPTPPEHPPEP</sequence>
<reference evidence="3 4" key="1">
    <citation type="submission" date="2024-05" db="EMBL/GenBank/DDBJ databases">
        <title>Genome sequencing and assembly of Indian major carp, Cirrhinus mrigala (Hamilton, 1822).</title>
        <authorList>
            <person name="Mohindra V."/>
            <person name="Chowdhury L.M."/>
            <person name="Lal K."/>
            <person name="Jena J.K."/>
        </authorList>
    </citation>
    <scope>NUCLEOTIDE SEQUENCE [LARGE SCALE GENOMIC DNA]</scope>
    <source>
        <strain evidence="3">CM1030</strain>
        <tissue evidence="3">Blood</tissue>
    </source>
</reference>
<name>A0ABD0PRB5_CIRMR</name>
<evidence type="ECO:0000313" key="3">
    <source>
        <dbReference type="EMBL" id="KAL0176345.1"/>
    </source>
</evidence>
<evidence type="ECO:0000313" key="4">
    <source>
        <dbReference type="Proteomes" id="UP001529510"/>
    </source>
</evidence>
<proteinExistence type="predicted"/>
<dbReference type="EMBL" id="JAMKFB020000014">
    <property type="protein sequence ID" value="KAL0176345.1"/>
    <property type="molecule type" value="Genomic_DNA"/>
</dbReference>
<feature type="signal peptide" evidence="2">
    <location>
        <begin position="1"/>
        <end position="18"/>
    </location>
</feature>
<gene>
    <name evidence="3" type="ORF">M9458_028675</name>
</gene>
<evidence type="ECO:0000256" key="2">
    <source>
        <dbReference type="SAM" id="SignalP"/>
    </source>
</evidence>
<protein>
    <recommendedName>
        <fullName evidence="5">Retrotransposon gag domain-containing protein</fullName>
    </recommendedName>
</protein>
<keyword evidence="4" id="KW-1185">Reference proteome</keyword>
<accession>A0ABD0PRB5</accession>
<feature type="chain" id="PRO_5044874779" description="Retrotransposon gag domain-containing protein" evidence="2">
    <location>
        <begin position="19"/>
        <end position="222"/>
    </location>
</feature>
<feature type="non-terminal residue" evidence="3">
    <location>
        <position position="1"/>
    </location>
</feature>
<organism evidence="3 4">
    <name type="scientific">Cirrhinus mrigala</name>
    <name type="common">Mrigala</name>
    <dbReference type="NCBI Taxonomy" id="683832"/>
    <lineage>
        <taxon>Eukaryota</taxon>
        <taxon>Metazoa</taxon>
        <taxon>Chordata</taxon>
        <taxon>Craniata</taxon>
        <taxon>Vertebrata</taxon>
        <taxon>Euteleostomi</taxon>
        <taxon>Actinopterygii</taxon>
        <taxon>Neopterygii</taxon>
        <taxon>Teleostei</taxon>
        <taxon>Ostariophysi</taxon>
        <taxon>Cypriniformes</taxon>
        <taxon>Cyprinidae</taxon>
        <taxon>Labeoninae</taxon>
        <taxon>Labeonini</taxon>
        <taxon>Cirrhinus</taxon>
    </lineage>
</organism>
<evidence type="ECO:0000256" key="1">
    <source>
        <dbReference type="SAM" id="MobiDB-lite"/>
    </source>
</evidence>
<feature type="region of interest" description="Disordered" evidence="1">
    <location>
        <begin position="134"/>
        <end position="157"/>
    </location>
</feature>
<comment type="caution">
    <text evidence="3">The sequence shown here is derived from an EMBL/GenBank/DDBJ whole genome shotgun (WGS) entry which is preliminary data.</text>
</comment>
<evidence type="ECO:0008006" key="5">
    <source>
        <dbReference type="Google" id="ProtNLM"/>
    </source>
</evidence>
<dbReference type="AlphaFoldDB" id="A0ABD0PRB5"/>
<feature type="non-terminal residue" evidence="3">
    <location>
        <position position="222"/>
    </location>
</feature>
<keyword evidence="2" id="KW-0732">Signal</keyword>
<dbReference type="Proteomes" id="UP001529510">
    <property type="component" value="Unassembled WGS sequence"/>
</dbReference>